<dbReference type="SMART" id="SM00342">
    <property type="entry name" value="HTH_ARAC"/>
    <property type="match status" value="1"/>
</dbReference>
<evidence type="ECO:0000256" key="3">
    <source>
        <dbReference type="ARBA" id="ARBA00023163"/>
    </source>
</evidence>
<sequence>MIEPVRRAPTGFSATSPGRPSPGRRCKTGGRAATASSVMVAPTDGMVHVVVPVRGSVTVWTVDGRHEVEQGRALLLARPDEVRCVWHTDSDGLILSLPRPAIQAVASTLFDEPRRLASIACSFAWSDRPAWMSGPVAGEAGDPARERLLCISLVRALEREGLAKAAFPVAGSVLRAIRHIRANPQKAWTVADLAPLAGVTVATLRKNFRACLGTSVTHVVRDVRLDWVRERLRSGNETRSVGQLGEAAGFGGAALLARAYQQRFAETPTQTRANAFKGGREQYSR</sequence>
<dbReference type="Pfam" id="PF12833">
    <property type="entry name" value="HTH_18"/>
    <property type="match status" value="1"/>
</dbReference>
<keyword evidence="7" id="KW-1185">Reference proteome</keyword>
<protein>
    <submittedName>
        <fullName evidence="6">AraC family transcriptional regulator</fullName>
    </submittedName>
</protein>
<dbReference type="PANTHER" id="PTHR46796:SF13">
    <property type="entry name" value="HTH-TYPE TRANSCRIPTIONAL ACTIVATOR RHAS"/>
    <property type="match status" value="1"/>
</dbReference>
<evidence type="ECO:0000256" key="4">
    <source>
        <dbReference type="SAM" id="MobiDB-lite"/>
    </source>
</evidence>
<dbReference type="PANTHER" id="PTHR46796">
    <property type="entry name" value="HTH-TYPE TRANSCRIPTIONAL ACTIVATOR RHAS-RELATED"/>
    <property type="match status" value="1"/>
</dbReference>
<dbReference type="PROSITE" id="PS00041">
    <property type="entry name" value="HTH_ARAC_FAMILY_1"/>
    <property type="match status" value="1"/>
</dbReference>
<evidence type="ECO:0000313" key="7">
    <source>
        <dbReference type="Proteomes" id="UP001427805"/>
    </source>
</evidence>
<keyword evidence="3" id="KW-0804">Transcription</keyword>
<name>A0ABV0B5L6_9SPHN</name>
<reference evidence="6 7" key="1">
    <citation type="submission" date="2024-05" db="EMBL/GenBank/DDBJ databases">
        <title>Sphingomonas sp. HF-S3 16S ribosomal RNA gene Genome sequencing and assembly.</title>
        <authorList>
            <person name="Lee H."/>
        </authorList>
    </citation>
    <scope>NUCLEOTIDE SEQUENCE [LARGE SCALE GENOMIC DNA]</scope>
    <source>
        <strain evidence="6 7">HF-S3</strain>
    </source>
</reference>
<evidence type="ECO:0000256" key="2">
    <source>
        <dbReference type="ARBA" id="ARBA00023125"/>
    </source>
</evidence>
<dbReference type="InterPro" id="IPR050204">
    <property type="entry name" value="AraC_XylS_family_regulators"/>
</dbReference>
<dbReference type="Gene3D" id="1.10.10.60">
    <property type="entry name" value="Homeodomain-like"/>
    <property type="match status" value="1"/>
</dbReference>
<dbReference type="Proteomes" id="UP001427805">
    <property type="component" value="Unassembled WGS sequence"/>
</dbReference>
<dbReference type="PROSITE" id="PS01124">
    <property type="entry name" value="HTH_ARAC_FAMILY_2"/>
    <property type="match status" value="1"/>
</dbReference>
<dbReference type="InterPro" id="IPR018062">
    <property type="entry name" value="HTH_AraC-typ_CS"/>
</dbReference>
<accession>A0ABV0B5L6</accession>
<gene>
    <name evidence="6" type="ORF">TPR58_01655</name>
</gene>
<comment type="caution">
    <text evidence="6">The sequence shown here is derived from an EMBL/GenBank/DDBJ whole genome shotgun (WGS) entry which is preliminary data.</text>
</comment>
<organism evidence="6 7">
    <name type="scientific">Sphingomonas rustica</name>
    <dbReference type="NCBI Taxonomy" id="3103142"/>
    <lineage>
        <taxon>Bacteria</taxon>
        <taxon>Pseudomonadati</taxon>
        <taxon>Pseudomonadota</taxon>
        <taxon>Alphaproteobacteria</taxon>
        <taxon>Sphingomonadales</taxon>
        <taxon>Sphingomonadaceae</taxon>
        <taxon>Sphingomonas</taxon>
    </lineage>
</organism>
<dbReference type="EMBL" id="JBDIZK010000001">
    <property type="protein sequence ID" value="MEN3745856.1"/>
    <property type="molecule type" value="Genomic_DNA"/>
</dbReference>
<keyword evidence="2" id="KW-0238">DNA-binding</keyword>
<feature type="domain" description="HTH araC/xylS-type" evidence="5">
    <location>
        <begin position="174"/>
        <end position="274"/>
    </location>
</feature>
<dbReference type="InterPro" id="IPR018060">
    <property type="entry name" value="HTH_AraC"/>
</dbReference>
<feature type="region of interest" description="Disordered" evidence="4">
    <location>
        <begin position="1"/>
        <end position="31"/>
    </location>
</feature>
<evidence type="ECO:0000256" key="1">
    <source>
        <dbReference type="ARBA" id="ARBA00023015"/>
    </source>
</evidence>
<evidence type="ECO:0000313" key="6">
    <source>
        <dbReference type="EMBL" id="MEN3745856.1"/>
    </source>
</evidence>
<evidence type="ECO:0000259" key="5">
    <source>
        <dbReference type="PROSITE" id="PS01124"/>
    </source>
</evidence>
<proteinExistence type="predicted"/>
<keyword evidence="1" id="KW-0805">Transcription regulation</keyword>